<evidence type="ECO:0000313" key="2">
    <source>
        <dbReference type="Proteomes" id="UP001293791"/>
    </source>
</evidence>
<dbReference type="NCBIfam" id="TIGR03412">
    <property type="entry name" value="iscX_yfhJ"/>
    <property type="match status" value="1"/>
</dbReference>
<evidence type="ECO:0000313" key="1">
    <source>
        <dbReference type="EMBL" id="MDZ5762291.1"/>
    </source>
</evidence>
<reference evidence="1 2" key="1">
    <citation type="submission" date="2023-02" db="EMBL/GenBank/DDBJ databases">
        <title>Host association and intracellularity evolved multiple times independently in the Rickettsiales.</title>
        <authorList>
            <person name="Castelli M."/>
            <person name="Nardi T."/>
            <person name="Gammuto L."/>
            <person name="Bellinzona G."/>
            <person name="Sabaneyeva E."/>
            <person name="Potekhin A."/>
            <person name="Serra V."/>
            <person name="Petroni G."/>
            <person name="Sassera D."/>
        </authorList>
    </citation>
    <scope>NUCLEOTIDE SEQUENCE [LARGE SCALE GENOMIC DNA]</scope>
    <source>
        <strain evidence="1 2">BOD18</strain>
    </source>
</reference>
<dbReference type="InterPro" id="IPR007479">
    <property type="entry name" value="ISC_FeS_clus_asmbl_IscsX"/>
</dbReference>
<dbReference type="SUPFAM" id="SSF140319">
    <property type="entry name" value="IscX-like"/>
    <property type="match status" value="1"/>
</dbReference>
<dbReference type="PANTHER" id="PTHR37532">
    <property type="entry name" value="PROTEIN ISCX"/>
    <property type="match status" value="1"/>
</dbReference>
<dbReference type="InterPro" id="IPR036762">
    <property type="entry name" value="IscX-like_sf"/>
</dbReference>
<proteinExistence type="predicted"/>
<dbReference type="Gene3D" id="1.10.10.600">
    <property type="entry name" value="IscX-like"/>
    <property type="match status" value="1"/>
</dbReference>
<dbReference type="Pfam" id="PF04384">
    <property type="entry name" value="Fe-S_assembly"/>
    <property type="match status" value="1"/>
</dbReference>
<dbReference type="RefSeq" id="WP_322497767.1">
    <property type="nucleotide sequence ID" value="NZ_JARGYT010000035.1"/>
</dbReference>
<protein>
    <submittedName>
        <fullName evidence="1">Fe-S cluster assembly protein IscX</fullName>
    </submittedName>
</protein>
<dbReference type="EMBL" id="JARGYT010000035">
    <property type="protein sequence ID" value="MDZ5762291.1"/>
    <property type="molecule type" value="Genomic_DNA"/>
</dbReference>
<dbReference type="Proteomes" id="UP001293791">
    <property type="component" value="Unassembled WGS sequence"/>
</dbReference>
<organism evidence="1 2">
    <name type="scientific">Candidatus Cyrtobacter comes</name>
    <dbReference type="NCBI Taxonomy" id="675776"/>
    <lineage>
        <taxon>Bacteria</taxon>
        <taxon>Pseudomonadati</taxon>
        <taxon>Pseudomonadota</taxon>
        <taxon>Alphaproteobacteria</taxon>
        <taxon>Rickettsiales</taxon>
        <taxon>Candidatus Midichloriaceae</taxon>
        <taxon>Candidatus Cyrtobacter</taxon>
    </lineage>
</organism>
<gene>
    <name evidence="1" type="ORF">Cyrtocomes_00670</name>
</gene>
<sequence>MRWIDIEDIVLCLEDEYPTIDINSITFPKLMMMIESLPGFSPEDTKCNEKILEAVQSAWLEERE</sequence>
<comment type="caution">
    <text evidence="1">The sequence shown here is derived from an EMBL/GenBank/DDBJ whole genome shotgun (WGS) entry which is preliminary data.</text>
</comment>
<keyword evidence="2" id="KW-1185">Reference proteome</keyword>
<accession>A0ABU5L844</accession>
<name>A0ABU5L844_9RICK</name>
<dbReference type="PANTHER" id="PTHR37532:SF1">
    <property type="entry name" value="PROTEIN ISCX"/>
    <property type="match status" value="1"/>
</dbReference>